<dbReference type="Proteomes" id="UP000219058">
    <property type="component" value="Unassembled WGS sequence"/>
</dbReference>
<evidence type="ECO:0000313" key="2">
    <source>
        <dbReference type="Proteomes" id="UP000219058"/>
    </source>
</evidence>
<evidence type="ECO:0000313" key="1">
    <source>
        <dbReference type="EMBL" id="PDP59346.1"/>
    </source>
</evidence>
<evidence type="ECO:0008006" key="3">
    <source>
        <dbReference type="Google" id="ProtNLM"/>
    </source>
</evidence>
<accession>A0A2A6EEF4</accession>
<dbReference type="RefSeq" id="WP_097550803.1">
    <property type="nucleotide sequence ID" value="NZ_NSLY01000027.1"/>
</dbReference>
<dbReference type="Pfam" id="PF11644">
    <property type="entry name" value="DUF3256"/>
    <property type="match status" value="1"/>
</dbReference>
<name>A0A2A6EEF4_PREIN</name>
<dbReference type="SUPFAM" id="SSF160925">
    <property type="entry name" value="PG1388-like"/>
    <property type="match status" value="1"/>
</dbReference>
<protein>
    <recommendedName>
        <fullName evidence="3">DUF3256 domain-containing protein</fullName>
    </recommendedName>
</protein>
<dbReference type="EMBL" id="NSLY01000027">
    <property type="protein sequence ID" value="PDP59346.1"/>
    <property type="molecule type" value="Genomic_DNA"/>
</dbReference>
<comment type="caution">
    <text evidence="1">The sequence shown here is derived from an EMBL/GenBank/DDBJ whole genome shotgun (WGS) entry which is preliminary data.</text>
</comment>
<sequence length="198" mass="22778">MKKIFLILLVTFSLLPLNAQNMRQIWLEMPDSIVPYLNRSLRTELADYVTMGMKSEVMNALRDTTRIEKLTDDYILVQLSNATKLEIKSLDASTIAMIQTWCGPLAESKLSLFSNNWEVKPLNIDVSPMFVKPDTMSQQRYSELLDMANVTMNEMQLSVKDNSLTIKYSVPLLSSTDKKEMQAILRQRKLNWNGTTFK</sequence>
<proteinExistence type="predicted"/>
<dbReference type="InterPro" id="IPR021670">
    <property type="entry name" value="DUF3256"/>
</dbReference>
<reference evidence="1 2" key="1">
    <citation type="submission" date="2017-09" db="EMBL/GenBank/DDBJ databases">
        <title>Phase variable restriction modification systems are present in the genome sequences of periodontal pathogens Prevotella intermedia, Tannerella forsythia and Porphyromonas gingivalis.</title>
        <authorList>
            <person name="Haigh R.D."/>
            <person name="Crawford L."/>
            <person name="Ralph J."/>
            <person name="Wanford J."/>
            <person name="Vartoukian S.R."/>
            <person name="Hijazib K."/>
            <person name="Wade W."/>
            <person name="Oggioni M.R."/>
        </authorList>
    </citation>
    <scope>NUCLEOTIDE SEQUENCE [LARGE SCALE GENOMIC DNA]</scope>
    <source>
        <strain evidence="1 2">WW2834</strain>
    </source>
</reference>
<dbReference type="AlphaFoldDB" id="A0A2A6EEF4"/>
<organism evidence="1 2">
    <name type="scientific">Prevotella intermedia</name>
    <dbReference type="NCBI Taxonomy" id="28131"/>
    <lineage>
        <taxon>Bacteria</taxon>
        <taxon>Pseudomonadati</taxon>
        <taxon>Bacteroidota</taxon>
        <taxon>Bacteroidia</taxon>
        <taxon>Bacteroidales</taxon>
        <taxon>Prevotellaceae</taxon>
        <taxon>Prevotella</taxon>
    </lineage>
</organism>
<gene>
    <name evidence="1" type="ORF">CLI71_09300</name>
</gene>